<dbReference type="KEGG" id="moc:BB934_45225"/>
<reference evidence="2" key="1">
    <citation type="submission" date="2016-07" db="EMBL/GenBank/DDBJ databases">
        <title>Microvirga ossetica sp. nov. a new species of rhizobia isolated from root nodules of the legume species Vicia alpestris Steven originated from North Ossetia region in the Caucasus.</title>
        <authorList>
            <person name="Safronova V.I."/>
            <person name="Kuznetsova I.G."/>
            <person name="Sazanova A.L."/>
            <person name="Belimov A."/>
            <person name="Andronov E."/>
            <person name="Osledkin Y.S."/>
            <person name="Onishchuk O.P."/>
            <person name="Kurchak O.N."/>
            <person name="Shaposhnikov A.I."/>
            <person name="Willems A."/>
            <person name="Tikhonovich I.A."/>
        </authorList>
    </citation>
    <scope>NUCLEOTIDE SEQUENCE [LARGE SCALE GENOMIC DNA]</scope>
    <source>
        <strain evidence="2">V5/3M</strain>
        <plasmid evidence="2">unnamed5</plasmid>
    </source>
</reference>
<dbReference type="AlphaFoldDB" id="A0A1B2EZQ0"/>
<evidence type="ECO:0000256" key="1">
    <source>
        <dbReference type="SAM" id="Phobius"/>
    </source>
</evidence>
<feature type="transmembrane region" description="Helical" evidence="1">
    <location>
        <begin position="41"/>
        <end position="61"/>
    </location>
</feature>
<keyword evidence="1" id="KW-1133">Transmembrane helix</keyword>
<gene>
    <name evidence="2" type="ORF">BB934_45225</name>
</gene>
<sequence>MNSNKPDLLQLAIAFMTCEAVALMVSLALNAGDHPSLMTSQAFGVLMMIALGGSAALLRIVRQ</sequence>
<proteinExistence type="predicted"/>
<protein>
    <submittedName>
        <fullName evidence="2">Uncharacterized protein</fullName>
    </submittedName>
</protein>
<keyword evidence="2" id="KW-0614">Plasmid</keyword>
<keyword evidence="1" id="KW-0812">Transmembrane</keyword>
<dbReference type="RefSeq" id="WP_099516196.1">
    <property type="nucleotide sequence ID" value="NZ_CP016621.1"/>
</dbReference>
<keyword evidence="1" id="KW-0472">Membrane</keyword>
<evidence type="ECO:0000313" key="2">
    <source>
        <dbReference type="EMBL" id="ANY85424.1"/>
    </source>
</evidence>
<name>A0A1B2EZQ0_9HYPH</name>
<organism evidence="2">
    <name type="scientific">Microvirga ossetica</name>
    <dbReference type="NCBI Taxonomy" id="1882682"/>
    <lineage>
        <taxon>Bacteria</taxon>
        <taxon>Pseudomonadati</taxon>
        <taxon>Pseudomonadota</taxon>
        <taxon>Alphaproteobacteria</taxon>
        <taxon>Hyphomicrobiales</taxon>
        <taxon>Methylobacteriaceae</taxon>
        <taxon>Microvirga</taxon>
    </lineage>
</organism>
<accession>A0A1B2EZQ0</accession>
<geneLocation type="plasmid" evidence="2">
    <name>unnamed5</name>
</geneLocation>
<feature type="transmembrane region" description="Helical" evidence="1">
    <location>
        <begin position="7"/>
        <end position="29"/>
    </location>
</feature>
<dbReference type="EMBL" id="CP016621">
    <property type="protein sequence ID" value="ANY85424.1"/>
    <property type="molecule type" value="Genomic_DNA"/>
</dbReference>